<feature type="compositionally biased region" description="Low complexity" evidence="3">
    <location>
        <begin position="347"/>
        <end position="361"/>
    </location>
</feature>
<feature type="domain" description="FH2" evidence="5">
    <location>
        <begin position="358"/>
        <end position="802"/>
    </location>
</feature>
<dbReference type="Proteomes" id="UP001627284">
    <property type="component" value="Unassembled WGS sequence"/>
</dbReference>
<name>A0ABD2RZV2_9SOLN</name>
<feature type="compositionally biased region" description="Pro residues" evidence="3">
    <location>
        <begin position="326"/>
        <end position="346"/>
    </location>
</feature>
<dbReference type="SMART" id="SM00498">
    <property type="entry name" value="FH2"/>
    <property type="match status" value="1"/>
</dbReference>
<evidence type="ECO:0000313" key="6">
    <source>
        <dbReference type="EMBL" id="KAL3337079.1"/>
    </source>
</evidence>
<feature type="region of interest" description="Disordered" evidence="3">
    <location>
        <begin position="156"/>
        <end position="180"/>
    </location>
</feature>
<comment type="caution">
    <text evidence="6">The sequence shown here is derived from an EMBL/GenBank/DDBJ whole genome shotgun (WGS) entry which is preliminary data.</text>
</comment>
<dbReference type="SUPFAM" id="SSF101447">
    <property type="entry name" value="Formin homology 2 domain (FH2 domain)"/>
    <property type="match status" value="1"/>
</dbReference>
<feature type="region of interest" description="Disordered" evidence="3">
    <location>
        <begin position="625"/>
        <end position="652"/>
    </location>
</feature>
<dbReference type="AlphaFoldDB" id="A0ABD2RZV2"/>
<feature type="transmembrane region" description="Helical" evidence="4">
    <location>
        <begin position="37"/>
        <end position="57"/>
    </location>
</feature>
<feature type="transmembrane region" description="Helical" evidence="4">
    <location>
        <begin position="124"/>
        <end position="148"/>
    </location>
</feature>
<feature type="region of interest" description="Disordered" evidence="3">
    <location>
        <begin position="240"/>
        <end position="366"/>
    </location>
</feature>
<dbReference type="Pfam" id="PF02181">
    <property type="entry name" value="FH2"/>
    <property type="match status" value="1"/>
</dbReference>
<feature type="compositionally biased region" description="Pro residues" evidence="3">
    <location>
        <begin position="82"/>
        <end position="114"/>
    </location>
</feature>
<keyword evidence="4" id="KW-0472">Membrane</keyword>
<keyword evidence="4" id="KW-1133">Transmembrane helix</keyword>
<sequence>QENHIPNPRKREEFFNNNAQHKPIFFSISKNSLYNMAINFCLSMILYLFIFYILSIIPNVSSQSQNVETFFPFPLPNLLPPPIPPVQRSPPPSSTPPPLLPPAPNGTPEPPPSVSTPDSSSNKAVGTAIGVTAASTVVLSALLFFFLVRYSRRRRKQQEDSAIGNPRGGGTSGAGASASATPGVVQDQFLKFEGNLKGVIVDENGLDVLYWRKLESGEQRKESFKKKKVFVNALRDEEEEKRMISRGVGGRKKSDHPIQELPLLRGKSSTSQSPSWLDLENKQPSPDDGIVFKPMEKQESSSQLESRAPPPSPPSPPLSVSAIPKAPGPPPPPPPGLKKGPPPPTHPSGLPSSSSAGASGSENDKVKLKPLHWDKLNANVEHSMVWDKLDRGSFKFDGDLMEALFGCVATNKKPSGTESRALSPRADISGPPSQIFILETRKSQNIAIVLRSLGVTRKEIIDALVDGQGLSVDTLEKLCRIAPTKEEETEVLAFEGDPTRLADAESFLFHILKAVPSAFTRFNAMLFRPNYGTEIQHHKEYLQTLELSCKELKAQRLFLKLLEAILKAGNRMNAGTSRGNAQAFKLTALRKLSDVKSMDGKTTLLHFVVQEVVRAEGKRCVLNRNQSLRRSNSQTSADSAIPTSKNTTENDETEKEYMMLGLPIVGGLSSAFSNVKKAAAIDYDLLSKTCSMLTAQISEIRTHLAQRDNVKGLFGKEMKKFLDAAEKEVKTVREEQDRVMELVKKTTDYYQAGASDDKGWQPLQLFTIVKDFLEMVDKVCVEITRNMQKKKPLVAVGGSSSPGMENSRAVRFPKLPANFLSDISKSSSSSDSSDDS</sequence>
<dbReference type="PROSITE" id="PS51444">
    <property type="entry name" value="FH2"/>
    <property type="match status" value="1"/>
</dbReference>
<feature type="region of interest" description="Disordered" evidence="3">
    <location>
        <begin position="82"/>
        <end position="122"/>
    </location>
</feature>
<evidence type="ECO:0000256" key="1">
    <source>
        <dbReference type="ARBA" id="ARBA00025793"/>
    </source>
</evidence>
<organism evidence="6 7">
    <name type="scientific">Solanum stoloniferum</name>
    <dbReference type="NCBI Taxonomy" id="62892"/>
    <lineage>
        <taxon>Eukaryota</taxon>
        <taxon>Viridiplantae</taxon>
        <taxon>Streptophyta</taxon>
        <taxon>Embryophyta</taxon>
        <taxon>Tracheophyta</taxon>
        <taxon>Spermatophyta</taxon>
        <taxon>Magnoliopsida</taxon>
        <taxon>eudicotyledons</taxon>
        <taxon>Gunneridae</taxon>
        <taxon>Pentapetalae</taxon>
        <taxon>asterids</taxon>
        <taxon>lamiids</taxon>
        <taxon>Solanales</taxon>
        <taxon>Solanaceae</taxon>
        <taxon>Solanoideae</taxon>
        <taxon>Solaneae</taxon>
        <taxon>Solanum</taxon>
    </lineage>
</organism>
<dbReference type="InterPro" id="IPR042201">
    <property type="entry name" value="FH2_Formin_sf"/>
</dbReference>
<feature type="non-terminal residue" evidence="6">
    <location>
        <position position="1"/>
    </location>
</feature>
<dbReference type="PANTHER" id="PTHR23213:SF354">
    <property type="entry name" value="FORMIN-LIKE PROTEIN 4"/>
    <property type="match status" value="1"/>
</dbReference>
<protein>
    <recommendedName>
        <fullName evidence="2">Formin-like protein</fullName>
    </recommendedName>
</protein>
<dbReference type="PANTHER" id="PTHR23213">
    <property type="entry name" value="FORMIN-RELATED"/>
    <property type="match status" value="1"/>
</dbReference>
<evidence type="ECO:0000259" key="5">
    <source>
        <dbReference type="PROSITE" id="PS51444"/>
    </source>
</evidence>
<keyword evidence="4" id="KW-0812">Transmembrane</keyword>
<evidence type="ECO:0000256" key="4">
    <source>
        <dbReference type="SAM" id="Phobius"/>
    </source>
</evidence>
<dbReference type="InterPro" id="IPR015425">
    <property type="entry name" value="FH2_Formin"/>
</dbReference>
<keyword evidence="7" id="KW-1185">Reference proteome</keyword>
<dbReference type="EMBL" id="JBJKTR010000017">
    <property type="protein sequence ID" value="KAL3337079.1"/>
    <property type="molecule type" value="Genomic_DNA"/>
</dbReference>
<reference evidence="6 7" key="1">
    <citation type="submission" date="2024-05" db="EMBL/GenBank/DDBJ databases">
        <title>De novo assembly of an allotetraploid wild potato.</title>
        <authorList>
            <person name="Hosaka A.J."/>
        </authorList>
    </citation>
    <scope>NUCLEOTIDE SEQUENCE [LARGE SCALE GENOMIC DNA]</scope>
    <source>
        <tissue evidence="6">Young leaves</tissue>
    </source>
</reference>
<dbReference type="InterPro" id="IPR027643">
    <property type="entry name" value="Formin-like_plant"/>
</dbReference>
<evidence type="ECO:0000256" key="2">
    <source>
        <dbReference type="RuleBase" id="RU361260"/>
    </source>
</evidence>
<gene>
    <name evidence="6" type="ORF">AABB24_029639</name>
</gene>
<comment type="similarity">
    <text evidence="1">Belongs to the formin-like family. Class-I subfamily.</text>
</comment>
<evidence type="ECO:0000313" key="7">
    <source>
        <dbReference type="Proteomes" id="UP001627284"/>
    </source>
</evidence>
<dbReference type="Gene3D" id="1.20.58.2220">
    <property type="entry name" value="Formin, FH2 domain"/>
    <property type="match status" value="1"/>
</dbReference>
<proteinExistence type="inferred from homology"/>
<accession>A0ABD2RZV2</accession>
<feature type="compositionally biased region" description="Polar residues" evidence="3">
    <location>
        <begin position="625"/>
        <end position="642"/>
    </location>
</feature>
<feature type="compositionally biased region" description="Pro residues" evidence="3">
    <location>
        <begin position="308"/>
        <end position="317"/>
    </location>
</feature>
<evidence type="ECO:0000256" key="3">
    <source>
        <dbReference type="SAM" id="MobiDB-lite"/>
    </source>
</evidence>